<dbReference type="OrthoDB" id="5984265at2759"/>
<reference evidence="2 3" key="1">
    <citation type="journal article" date="2015" name="Parasit. Vectors">
        <title>Draft genome of the scabies mite.</title>
        <authorList>
            <person name="Rider S.D.Jr."/>
            <person name="Morgan M.S."/>
            <person name="Arlian L.G."/>
        </authorList>
    </citation>
    <scope>NUCLEOTIDE SEQUENCE [LARGE SCALE GENOMIC DNA]</scope>
    <source>
        <strain evidence="2">Arlian Lab</strain>
    </source>
</reference>
<proteinExistence type="predicted"/>
<organism evidence="2 3">
    <name type="scientific">Sarcoptes scabiei</name>
    <name type="common">Itch mite</name>
    <name type="synonym">Acarus scabiei</name>
    <dbReference type="NCBI Taxonomy" id="52283"/>
    <lineage>
        <taxon>Eukaryota</taxon>
        <taxon>Metazoa</taxon>
        <taxon>Ecdysozoa</taxon>
        <taxon>Arthropoda</taxon>
        <taxon>Chelicerata</taxon>
        <taxon>Arachnida</taxon>
        <taxon>Acari</taxon>
        <taxon>Acariformes</taxon>
        <taxon>Sarcoptiformes</taxon>
        <taxon>Astigmata</taxon>
        <taxon>Psoroptidia</taxon>
        <taxon>Sarcoptoidea</taxon>
        <taxon>Sarcoptidae</taxon>
        <taxon>Sarcoptinae</taxon>
        <taxon>Sarcoptes</taxon>
    </lineage>
</organism>
<evidence type="ECO:0000313" key="3">
    <source>
        <dbReference type="Proteomes" id="UP000616769"/>
    </source>
</evidence>
<dbReference type="VEuPathDB" id="VectorBase:SSCA003619"/>
<dbReference type="Proteomes" id="UP000616769">
    <property type="component" value="Unassembled WGS sequence"/>
</dbReference>
<name>A0A132A1A1_SARSC</name>
<dbReference type="EMBL" id="JXLN01009935">
    <property type="protein sequence ID" value="KPM04737.1"/>
    <property type="molecule type" value="Genomic_DNA"/>
</dbReference>
<gene>
    <name evidence="2" type="ORF">QR98_0031910</name>
</gene>
<feature type="region of interest" description="Disordered" evidence="1">
    <location>
        <begin position="47"/>
        <end position="80"/>
    </location>
</feature>
<evidence type="ECO:0000256" key="1">
    <source>
        <dbReference type="SAM" id="MobiDB-lite"/>
    </source>
</evidence>
<protein>
    <submittedName>
        <fullName evidence="2">Uncharacterized protein</fullName>
    </submittedName>
</protein>
<evidence type="ECO:0000313" key="2">
    <source>
        <dbReference type="EMBL" id="KPM04737.1"/>
    </source>
</evidence>
<dbReference type="AlphaFoldDB" id="A0A132A1A1"/>
<sequence>MIRSLFIFPYFFHVRFNSTTDDGGNKITDWKSIKLKRIWMRNDQIIQQTPSSSSSSSSINLNDGEGGGLSDKRFRFQSEN</sequence>
<accession>A0A132A1A1</accession>
<comment type="caution">
    <text evidence="2">The sequence shown here is derived from an EMBL/GenBank/DDBJ whole genome shotgun (WGS) entry which is preliminary data.</text>
</comment>
<feature type="non-terminal residue" evidence="2">
    <location>
        <position position="80"/>
    </location>
</feature>
<feature type="compositionally biased region" description="Basic and acidic residues" evidence="1">
    <location>
        <begin position="70"/>
        <end position="80"/>
    </location>
</feature>